<dbReference type="InterPro" id="IPR001611">
    <property type="entry name" value="Leu-rich_rpt"/>
</dbReference>
<comment type="caution">
    <text evidence="3">The sequence shown here is derived from an EMBL/GenBank/DDBJ whole genome shotgun (WGS) entry which is preliminary data.</text>
</comment>
<dbReference type="AlphaFoldDB" id="A0A834LA68"/>
<dbReference type="InterPro" id="IPR032675">
    <property type="entry name" value="LRR_dom_sf"/>
</dbReference>
<evidence type="ECO:0000256" key="1">
    <source>
        <dbReference type="ARBA" id="ARBA00022729"/>
    </source>
</evidence>
<dbReference type="SUPFAM" id="SSF52058">
    <property type="entry name" value="L domain-like"/>
    <property type="match status" value="1"/>
</dbReference>
<keyword evidence="2" id="KW-0812">Transmembrane</keyword>
<name>A0A834LA68_RHOSS</name>
<sequence length="120" mass="13121">MTTTATGISDETTTGFPKTTPRLRFLVILGLSTNLLHGGIPFVISKLKQLELLNLKNNQLTGPIPSTLMQIANLKHRLEAIQCGNASPGIQEEAKITELENLQKAKAEAAIRKQKVFVED</sequence>
<dbReference type="PANTHER" id="PTHR48060">
    <property type="entry name" value="DNA DAMAGE-REPAIR/TOLERATION PROTEIN DRT100"/>
    <property type="match status" value="1"/>
</dbReference>
<keyword evidence="1" id="KW-0732">Signal</keyword>
<keyword evidence="4" id="KW-1185">Reference proteome</keyword>
<dbReference type="InterPro" id="IPR053211">
    <property type="entry name" value="DNA_repair-toleration"/>
</dbReference>
<dbReference type="PANTHER" id="PTHR48060:SF7">
    <property type="entry name" value="DNA DAMAGE-REPAIR_TOLERATION PROTEIN DRT100"/>
    <property type="match status" value="1"/>
</dbReference>
<accession>A0A834LA68</accession>
<dbReference type="Gene3D" id="3.80.10.10">
    <property type="entry name" value="Ribonuclease Inhibitor"/>
    <property type="match status" value="1"/>
</dbReference>
<protein>
    <submittedName>
        <fullName evidence="3">Uncharacterized protein</fullName>
    </submittedName>
</protein>
<keyword evidence="2" id="KW-0472">Membrane</keyword>
<feature type="transmembrane region" description="Helical" evidence="2">
    <location>
        <begin position="25"/>
        <end position="44"/>
    </location>
</feature>
<reference evidence="3" key="1">
    <citation type="submission" date="2019-11" db="EMBL/GenBank/DDBJ databases">
        <authorList>
            <person name="Liu Y."/>
            <person name="Hou J."/>
            <person name="Li T.-Q."/>
            <person name="Guan C.-H."/>
            <person name="Wu X."/>
            <person name="Wu H.-Z."/>
            <person name="Ling F."/>
            <person name="Zhang R."/>
            <person name="Shi X.-G."/>
            <person name="Ren J.-P."/>
            <person name="Chen E.-F."/>
            <person name="Sun J.-M."/>
        </authorList>
    </citation>
    <scope>NUCLEOTIDE SEQUENCE</scope>
    <source>
        <strain evidence="3">Adult_tree_wgs_1</strain>
        <tissue evidence="3">Leaves</tissue>
    </source>
</reference>
<dbReference type="OrthoDB" id="1719627at2759"/>
<dbReference type="Pfam" id="PF00560">
    <property type="entry name" value="LRR_1"/>
    <property type="match status" value="1"/>
</dbReference>
<organism evidence="3 4">
    <name type="scientific">Rhododendron simsii</name>
    <name type="common">Sims's rhododendron</name>
    <dbReference type="NCBI Taxonomy" id="118357"/>
    <lineage>
        <taxon>Eukaryota</taxon>
        <taxon>Viridiplantae</taxon>
        <taxon>Streptophyta</taxon>
        <taxon>Embryophyta</taxon>
        <taxon>Tracheophyta</taxon>
        <taxon>Spermatophyta</taxon>
        <taxon>Magnoliopsida</taxon>
        <taxon>eudicotyledons</taxon>
        <taxon>Gunneridae</taxon>
        <taxon>Pentapetalae</taxon>
        <taxon>asterids</taxon>
        <taxon>Ericales</taxon>
        <taxon>Ericaceae</taxon>
        <taxon>Ericoideae</taxon>
        <taxon>Rhodoreae</taxon>
        <taxon>Rhododendron</taxon>
    </lineage>
</organism>
<dbReference type="EMBL" id="WJXA01000012">
    <property type="protein sequence ID" value="KAF7125089.1"/>
    <property type="molecule type" value="Genomic_DNA"/>
</dbReference>
<gene>
    <name evidence="3" type="ORF">RHSIM_Rhsim12G0096100</name>
</gene>
<evidence type="ECO:0000256" key="2">
    <source>
        <dbReference type="SAM" id="Phobius"/>
    </source>
</evidence>
<keyword evidence="2" id="KW-1133">Transmembrane helix</keyword>
<evidence type="ECO:0000313" key="4">
    <source>
        <dbReference type="Proteomes" id="UP000626092"/>
    </source>
</evidence>
<proteinExistence type="predicted"/>
<dbReference type="Proteomes" id="UP000626092">
    <property type="component" value="Unassembled WGS sequence"/>
</dbReference>
<evidence type="ECO:0000313" key="3">
    <source>
        <dbReference type="EMBL" id="KAF7125089.1"/>
    </source>
</evidence>